<accession>A0A8J9VXK5</accession>
<sequence length="251" mass="28433">MTKTLIRSVPAGSTWSQDCSKSVRCYSCLVLYRQHCVGLPMASHMVLYFCLTLSLLLNLAACSRREPVGRVFIRTRKRHVKTLPTLVGGATTLAGRALDAMQAHHYIEDDILRDFSLKSLQRETKVFAQQSDVQRQLTAIVDTLVRYDSLLKAVRYDELTLRHRHIAGKVARARAAGGAVLSRLRQTVKQDMHCDDISLHDDQTTTPKAVSRPQDRQLRAAMVMYKYRGFLWKLRDYVTGLCMTSCGRCGE</sequence>
<protein>
    <submittedName>
        <fullName evidence="1">Hypp189 protein</fullName>
    </submittedName>
</protein>
<proteinExistence type="predicted"/>
<dbReference type="EMBL" id="OV696686">
    <property type="protein sequence ID" value="CAH1228023.1"/>
    <property type="molecule type" value="Genomic_DNA"/>
</dbReference>
<evidence type="ECO:0000313" key="1">
    <source>
        <dbReference type="EMBL" id="CAH1228023.1"/>
    </source>
</evidence>
<name>A0A8J9VXK5_BRALA</name>
<organism evidence="1 2">
    <name type="scientific">Branchiostoma lanceolatum</name>
    <name type="common">Common lancelet</name>
    <name type="synonym">Amphioxus lanceolatum</name>
    <dbReference type="NCBI Taxonomy" id="7740"/>
    <lineage>
        <taxon>Eukaryota</taxon>
        <taxon>Metazoa</taxon>
        <taxon>Chordata</taxon>
        <taxon>Cephalochordata</taxon>
        <taxon>Leptocardii</taxon>
        <taxon>Amphioxiformes</taxon>
        <taxon>Branchiostomatidae</taxon>
        <taxon>Branchiostoma</taxon>
    </lineage>
</organism>
<dbReference type="Proteomes" id="UP000838412">
    <property type="component" value="Chromosome 1"/>
</dbReference>
<gene>
    <name evidence="1" type="primary">Hypp189</name>
    <name evidence="1" type="ORF">BLAG_LOCUS567</name>
</gene>
<keyword evidence="2" id="KW-1185">Reference proteome</keyword>
<dbReference type="OrthoDB" id="10374375at2759"/>
<dbReference type="AlphaFoldDB" id="A0A8J9VXK5"/>
<evidence type="ECO:0000313" key="2">
    <source>
        <dbReference type="Proteomes" id="UP000838412"/>
    </source>
</evidence>
<reference evidence="1" key="1">
    <citation type="submission" date="2022-01" db="EMBL/GenBank/DDBJ databases">
        <authorList>
            <person name="Braso-Vives M."/>
        </authorList>
    </citation>
    <scope>NUCLEOTIDE SEQUENCE</scope>
</reference>